<keyword evidence="4" id="KW-1185">Reference proteome</keyword>
<dbReference type="InterPro" id="IPR000157">
    <property type="entry name" value="TIR_dom"/>
</dbReference>
<dbReference type="SUPFAM" id="SSF52200">
    <property type="entry name" value="Toll/Interleukin receptor TIR domain"/>
    <property type="match status" value="1"/>
</dbReference>
<feature type="domain" description="TIR" evidence="2">
    <location>
        <begin position="19"/>
        <end position="184"/>
    </location>
</feature>
<evidence type="ECO:0000313" key="4">
    <source>
        <dbReference type="Proteomes" id="UP000238479"/>
    </source>
</evidence>
<evidence type="ECO:0000256" key="1">
    <source>
        <dbReference type="ARBA" id="ARBA00023027"/>
    </source>
</evidence>
<dbReference type="STRING" id="74649.A0A2P6SF13"/>
<dbReference type="PANTHER" id="PTHR32009:SF154">
    <property type="entry name" value="TIR DOMAIN-CONTAINING PROTEIN"/>
    <property type="match status" value="1"/>
</dbReference>
<dbReference type="GO" id="GO:0000166">
    <property type="term" value="F:nucleotide binding"/>
    <property type="evidence" value="ECO:0007669"/>
    <property type="project" value="UniProtKB-KW"/>
</dbReference>
<dbReference type="Gene3D" id="3.40.50.10140">
    <property type="entry name" value="Toll/interleukin-1 receptor homology (TIR) domain"/>
    <property type="match status" value="1"/>
</dbReference>
<evidence type="ECO:0000259" key="2">
    <source>
        <dbReference type="PROSITE" id="PS50104"/>
    </source>
</evidence>
<dbReference type="PROSITE" id="PS50104">
    <property type="entry name" value="TIR"/>
    <property type="match status" value="1"/>
</dbReference>
<comment type="caution">
    <text evidence="3">The sequence shown here is derived from an EMBL/GenBank/DDBJ whole genome shotgun (WGS) entry which is preliminary data.</text>
</comment>
<keyword evidence="1" id="KW-0520">NAD</keyword>
<dbReference type="SMART" id="SM00255">
    <property type="entry name" value="TIR"/>
    <property type="match status" value="1"/>
</dbReference>
<dbReference type="FunFam" id="3.40.50.10140:FF:000007">
    <property type="entry name" value="Disease resistance protein (TIR-NBS-LRR class)"/>
    <property type="match status" value="1"/>
</dbReference>
<sequence length="295" mass="34065">MAQHKASPSTYTTTPSGPPSYDVFLSFRGTDTRKNFTDHLYTALLNARFHTFRDNRIERGENIWEELKKAIHLSRSSVIVFSRDYTSSDSCLDELVVILERKRTSDHIVFPVYYDIGPSQLTKQAETLSEVPKHQENQSSEKLNIWRAALEEVAGLAANVLKNEADGHESKFIQKIVTVIQDKLGRVPLTHVQEVLQKQLLDIKPYLDDAEGKQLNNPNVKAWFNEVKGAVYDTEDLLQEIKTEVLRQKMEPKSDIWLDQWRNQIFVQRQLYCQKNNLVDDLFHAQPLCKAVTHQ</sequence>
<dbReference type="Gramene" id="PRQ57250">
    <property type="protein sequence ID" value="PRQ57250"/>
    <property type="gene ID" value="RchiOBHm_Chr1g0346231"/>
</dbReference>
<gene>
    <name evidence="3" type="ORF">RchiOBHm_Chr1g0346231</name>
</gene>
<dbReference type="AlphaFoldDB" id="A0A2P6SF13"/>
<dbReference type="Proteomes" id="UP000238479">
    <property type="component" value="Chromosome 1"/>
</dbReference>
<evidence type="ECO:0000313" key="3">
    <source>
        <dbReference type="EMBL" id="PRQ57250.1"/>
    </source>
</evidence>
<dbReference type="Pfam" id="PF01582">
    <property type="entry name" value="TIR"/>
    <property type="match status" value="1"/>
</dbReference>
<dbReference type="EMBL" id="PDCK01000039">
    <property type="protein sequence ID" value="PRQ57250.1"/>
    <property type="molecule type" value="Genomic_DNA"/>
</dbReference>
<accession>A0A2P6SF13</accession>
<dbReference type="InterPro" id="IPR035897">
    <property type="entry name" value="Toll_tir_struct_dom_sf"/>
</dbReference>
<name>A0A2P6SF13_ROSCH</name>
<organism evidence="3 4">
    <name type="scientific">Rosa chinensis</name>
    <name type="common">China rose</name>
    <dbReference type="NCBI Taxonomy" id="74649"/>
    <lineage>
        <taxon>Eukaryota</taxon>
        <taxon>Viridiplantae</taxon>
        <taxon>Streptophyta</taxon>
        <taxon>Embryophyta</taxon>
        <taxon>Tracheophyta</taxon>
        <taxon>Spermatophyta</taxon>
        <taxon>Magnoliopsida</taxon>
        <taxon>eudicotyledons</taxon>
        <taxon>Gunneridae</taxon>
        <taxon>Pentapetalae</taxon>
        <taxon>rosids</taxon>
        <taxon>fabids</taxon>
        <taxon>Rosales</taxon>
        <taxon>Rosaceae</taxon>
        <taxon>Rosoideae</taxon>
        <taxon>Rosoideae incertae sedis</taxon>
        <taxon>Rosa</taxon>
    </lineage>
</organism>
<dbReference type="PANTHER" id="PTHR32009">
    <property type="entry name" value="TMV RESISTANCE PROTEIN N-LIKE"/>
    <property type="match status" value="1"/>
</dbReference>
<protein>
    <submittedName>
        <fullName evidence="3">Putative TIR domain-containing protein</fullName>
    </submittedName>
</protein>
<dbReference type="GO" id="GO:0006952">
    <property type="term" value="P:defense response"/>
    <property type="evidence" value="ECO:0007669"/>
    <property type="project" value="UniProtKB-KW"/>
</dbReference>
<proteinExistence type="predicted"/>
<reference evidence="3 4" key="1">
    <citation type="journal article" date="2018" name="Nat. Genet.">
        <title>The Rosa genome provides new insights in the design of modern roses.</title>
        <authorList>
            <person name="Bendahmane M."/>
        </authorList>
    </citation>
    <scope>NUCLEOTIDE SEQUENCE [LARGE SCALE GENOMIC DNA]</scope>
    <source>
        <strain evidence="4">cv. Old Blush</strain>
    </source>
</reference>
<dbReference type="GO" id="GO:0007165">
    <property type="term" value="P:signal transduction"/>
    <property type="evidence" value="ECO:0007669"/>
    <property type="project" value="InterPro"/>
</dbReference>